<dbReference type="Proteomes" id="UP000824755">
    <property type="component" value="Chromosome"/>
</dbReference>
<accession>A0ABX8WRA5</accession>
<keyword evidence="3" id="KW-1185">Reference proteome</keyword>
<evidence type="ECO:0000313" key="3">
    <source>
        <dbReference type="Proteomes" id="UP000824755"/>
    </source>
</evidence>
<reference evidence="2 3" key="1">
    <citation type="submission" date="2021-08" db="EMBL/GenBank/DDBJ databases">
        <title>Lysobacter sp. strain CJ11 Genome sequencing and assembly.</title>
        <authorList>
            <person name="Kim I."/>
        </authorList>
    </citation>
    <scope>NUCLEOTIDE SEQUENCE [LARGE SCALE GENOMIC DNA]</scope>
    <source>
        <strain evidence="2 3">CJ11</strain>
    </source>
</reference>
<evidence type="ECO:0000256" key="1">
    <source>
        <dbReference type="SAM" id="SignalP"/>
    </source>
</evidence>
<dbReference type="RefSeq" id="WP_220380185.1">
    <property type="nucleotide sequence ID" value="NZ_CP080544.1"/>
</dbReference>
<name>A0ABX8WRA5_9GAMM</name>
<proteinExistence type="predicted"/>
<evidence type="ECO:0000313" key="2">
    <source>
        <dbReference type="EMBL" id="QYR53369.1"/>
    </source>
</evidence>
<feature type="signal peptide" evidence="1">
    <location>
        <begin position="1"/>
        <end position="22"/>
    </location>
</feature>
<protein>
    <submittedName>
        <fullName evidence="2">Uncharacterized protein</fullName>
    </submittedName>
</protein>
<keyword evidence="1" id="KW-0732">Signal</keyword>
<sequence length="75" mass="7697">MRKTFLSLAMSVMSLTAFNASAASQVAAPTKATSASKAAATRCRGDSGRFIKCAPNPVAAHTCRDAKGKFASCKA</sequence>
<feature type="chain" id="PRO_5046091811" evidence="1">
    <location>
        <begin position="23"/>
        <end position="75"/>
    </location>
</feature>
<gene>
    <name evidence="2" type="ORF">H8L67_02335</name>
</gene>
<dbReference type="EMBL" id="CP080544">
    <property type="protein sequence ID" value="QYR53369.1"/>
    <property type="molecule type" value="Genomic_DNA"/>
</dbReference>
<organism evidence="2 3">
    <name type="scientific">Lysobacter soyae</name>
    <dbReference type="NCBI Taxonomy" id="2764185"/>
    <lineage>
        <taxon>Bacteria</taxon>
        <taxon>Pseudomonadati</taxon>
        <taxon>Pseudomonadota</taxon>
        <taxon>Gammaproteobacteria</taxon>
        <taxon>Lysobacterales</taxon>
        <taxon>Lysobacteraceae</taxon>
        <taxon>Lysobacter</taxon>
    </lineage>
</organism>